<evidence type="ECO:0000313" key="2">
    <source>
        <dbReference type="EMBL" id="KAF9075304.1"/>
    </source>
</evidence>
<dbReference type="InterPro" id="IPR001714">
    <property type="entry name" value="Pept_M24_MAP"/>
</dbReference>
<evidence type="ECO:0000313" key="3">
    <source>
        <dbReference type="Proteomes" id="UP000772434"/>
    </source>
</evidence>
<name>A0A9P5UDL6_9AGAR</name>
<dbReference type="EMBL" id="JADNRY010000010">
    <property type="protein sequence ID" value="KAF9075304.1"/>
    <property type="molecule type" value="Genomic_DNA"/>
</dbReference>
<dbReference type="PANTHER" id="PTHR43330">
    <property type="entry name" value="METHIONINE AMINOPEPTIDASE"/>
    <property type="match status" value="1"/>
</dbReference>
<dbReference type="PANTHER" id="PTHR43330:SF8">
    <property type="entry name" value="METHIONINE AMINOPEPTIDASE 1D, MITOCHONDRIAL"/>
    <property type="match status" value="1"/>
</dbReference>
<keyword evidence="3" id="KW-1185">Reference proteome</keyword>
<accession>A0A9P5UDL6</accession>
<dbReference type="Gene3D" id="3.90.230.10">
    <property type="entry name" value="Creatinase/methionine aminopeptidase superfamily"/>
    <property type="match status" value="2"/>
</dbReference>
<dbReference type="Proteomes" id="UP000772434">
    <property type="component" value="Unassembled WGS sequence"/>
</dbReference>
<dbReference type="InterPro" id="IPR036005">
    <property type="entry name" value="Creatinase/aminopeptidase-like"/>
</dbReference>
<comment type="caution">
    <text evidence="2">The sequence shown here is derived from an EMBL/GenBank/DDBJ whole genome shotgun (WGS) entry which is preliminary data.</text>
</comment>
<evidence type="ECO:0000259" key="1">
    <source>
        <dbReference type="Pfam" id="PF00557"/>
    </source>
</evidence>
<dbReference type="GO" id="GO:0070006">
    <property type="term" value="F:metalloaminopeptidase activity"/>
    <property type="evidence" value="ECO:0007669"/>
    <property type="project" value="TreeGrafter"/>
</dbReference>
<dbReference type="Pfam" id="PF00557">
    <property type="entry name" value="Peptidase_M24"/>
    <property type="match status" value="1"/>
</dbReference>
<feature type="domain" description="Peptidase M24" evidence="1">
    <location>
        <begin position="105"/>
        <end position="229"/>
    </location>
</feature>
<dbReference type="AlphaFoldDB" id="A0A9P5UDL6"/>
<gene>
    <name evidence="2" type="ORF">BDP27DRAFT_1415662</name>
</gene>
<dbReference type="SUPFAM" id="SSF55920">
    <property type="entry name" value="Creatinase/aminopeptidase"/>
    <property type="match status" value="1"/>
</dbReference>
<dbReference type="InterPro" id="IPR000994">
    <property type="entry name" value="Pept_M24"/>
</dbReference>
<dbReference type="OrthoDB" id="3209743at2759"/>
<sequence>MFSRLPFVKRASRYILNPAQRLRYSSNSGLLAEEEPFPAADNFGQYSVILPEEPWVFGVHHIKPRNVPNHIPRPDYALPVSHTLTQQDPGDTDGRFPLGGIAERKLREVASLARDVREYSKTLVKVGVTTNTIDRAIHDYIISHGAYPSPLLYKGFPKSCCTSINNVITHGIPDDRPLEDGDIVNIDITVYLNGFHGDTSQTWFVGDVDLPGRVLCDITNQALEAGIASHSIMGWTFACPPRLLVTVLVNDEPGVMLPGHCFTIEPAIIQGITPTCWIFPDGWTASTENCARSAQAEHMVLITDSGAEVLTR</sequence>
<dbReference type="PRINTS" id="PR00599">
    <property type="entry name" value="MAPEPTIDASE"/>
</dbReference>
<protein>
    <submittedName>
        <fullName evidence="2">Peptidase M24, structural domain-containing protein</fullName>
    </submittedName>
</protein>
<reference evidence="2" key="1">
    <citation type="submission" date="2020-11" db="EMBL/GenBank/DDBJ databases">
        <authorList>
            <consortium name="DOE Joint Genome Institute"/>
            <person name="Ahrendt S."/>
            <person name="Riley R."/>
            <person name="Andreopoulos W."/>
            <person name="Labutti K."/>
            <person name="Pangilinan J."/>
            <person name="Ruiz-Duenas F.J."/>
            <person name="Barrasa J.M."/>
            <person name="Sanchez-Garcia M."/>
            <person name="Camarero S."/>
            <person name="Miyauchi S."/>
            <person name="Serrano A."/>
            <person name="Linde D."/>
            <person name="Babiker R."/>
            <person name="Drula E."/>
            <person name="Ayuso-Fernandez I."/>
            <person name="Pacheco R."/>
            <person name="Padilla G."/>
            <person name="Ferreira P."/>
            <person name="Barriuso J."/>
            <person name="Kellner H."/>
            <person name="Castanera R."/>
            <person name="Alfaro M."/>
            <person name="Ramirez L."/>
            <person name="Pisabarro A.G."/>
            <person name="Kuo A."/>
            <person name="Tritt A."/>
            <person name="Lipzen A."/>
            <person name="He G."/>
            <person name="Yan M."/>
            <person name="Ng V."/>
            <person name="Cullen D."/>
            <person name="Martin F."/>
            <person name="Rosso M.-N."/>
            <person name="Henrissat B."/>
            <person name="Hibbett D."/>
            <person name="Martinez A.T."/>
            <person name="Grigoriev I.V."/>
        </authorList>
    </citation>
    <scope>NUCLEOTIDE SEQUENCE</scope>
    <source>
        <strain evidence="2">AH 40177</strain>
    </source>
</reference>
<organism evidence="2 3">
    <name type="scientific">Rhodocollybia butyracea</name>
    <dbReference type="NCBI Taxonomy" id="206335"/>
    <lineage>
        <taxon>Eukaryota</taxon>
        <taxon>Fungi</taxon>
        <taxon>Dikarya</taxon>
        <taxon>Basidiomycota</taxon>
        <taxon>Agaricomycotina</taxon>
        <taxon>Agaricomycetes</taxon>
        <taxon>Agaricomycetidae</taxon>
        <taxon>Agaricales</taxon>
        <taxon>Marasmiineae</taxon>
        <taxon>Omphalotaceae</taxon>
        <taxon>Rhodocollybia</taxon>
    </lineage>
</organism>
<proteinExistence type="predicted"/>